<evidence type="ECO:0000313" key="6">
    <source>
        <dbReference type="Proteomes" id="UP000017881"/>
    </source>
</evidence>
<sequence>MKVEDISSELGFTLFKTAADRAFNAITVTEASPQGGAGPIIYVNEAFTEMTGYTPDEVMGKSPGMLQGPNTEPAVLERLASQISKGEPFHGETINYRKDGTEFIMEWHVIPVTQQGSATHYVAVQHDVTGRI</sequence>
<dbReference type="AlphaFoldDB" id="R4VMX3"/>
<evidence type="ECO:0000259" key="4">
    <source>
        <dbReference type="PROSITE" id="PS50112"/>
    </source>
</evidence>
<dbReference type="InterPro" id="IPR035965">
    <property type="entry name" value="PAS-like_dom_sf"/>
</dbReference>
<dbReference type="eggNOG" id="COG3829">
    <property type="taxonomic scope" value="Bacteria"/>
</dbReference>
<gene>
    <name evidence="5" type="ORF">SPISAL_08315</name>
</gene>
<keyword evidence="3" id="KW-0157">Chromophore</keyword>
<evidence type="ECO:0000256" key="2">
    <source>
        <dbReference type="ARBA" id="ARBA00022643"/>
    </source>
</evidence>
<dbReference type="KEGG" id="ssal:SPISAL_08315"/>
<dbReference type="HOGENOM" id="CLU_080231_2_0_6"/>
<name>R4VMX3_9GAMM</name>
<dbReference type="PANTHER" id="PTHR47429:SF2">
    <property type="entry name" value="PROTEIN TWIN LOV 1"/>
    <property type="match status" value="1"/>
</dbReference>
<dbReference type="InterPro" id="IPR000014">
    <property type="entry name" value="PAS"/>
</dbReference>
<dbReference type="SMART" id="SM00086">
    <property type="entry name" value="PAC"/>
    <property type="match status" value="1"/>
</dbReference>
<dbReference type="SMART" id="SM00091">
    <property type="entry name" value="PAS"/>
    <property type="match status" value="1"/>
</dbReference>
<accession>R4VMX3</accession>
<keyword evidence="6" id="KW-1185">Reference proteome</keyword>
<dbReference type="Proteomes" id="UP000017881">
    <property type="component" value="Chromosome"/>
</dbReference>
<protein>
    <submittedName>
        <fullName evidence="5">Sensory box-containing diguanylate cyclase</fullName>
    </submittedName>
</protein>
<evidence type="ECO:0000256" key="3">
    <source>
        <dbReference type="ARBA" id="ARBA00022991"/>
    </source>
</evidence>
<organism evidence="5 6">
    <name type="scientific">Spiribacter salinus M19-40</name>
    <dbReference type="NCBI Taxonomy" id="1260251"/>
    <lineage>
        <taxon>Bacteria</taxon>
        <taxon>Pseudomonadati</taxon>
        <taxon>Pseudomonadota</taxon>
        <taxon>Gammaproteobacteria</taxon>
        <taxon>Chromatiales</taxon>
        <taxon>Ectothiorhodospiraceae</taxon>
        <taxon>Spiribacter</taxon>
    </lineage>
</organism>
<dbReference type="RefSeq" id="WP_016354064.1">
    <property type="nucleotide sequence ID" value="NC_021291.1"/>
</dbReference>
<evidence type="ECO:0000256" key="1">
    <source>
        <dbReference type="ARBA" id="ARBA00022630"/>
    </source>
</evidence>
<dbReference type="CDD" id="cd00130">
    <property type="entry name" value="PAS"/>
    <property type="match status" value="1"/>
</dbReference>
<feature type="domain" description="PAS" evidence="4">
    <location>
        <begin position="38"/>
        <end position="86"/>
    </location>
</feature>
<dbReference type="NCBIfam" id="TIGR00229">
    <property type="entry name" value="sensory_box"/>
    <property type="match status" value="1"/>
</dbReference>
<keyword evidence="2" id="KW-0288">FMN</keyword>
<reference evidence="5 6" key="1">
    <citation type="journal article" date="2013" name="Genome Announc.">
        <title>Draft Genome of Spiribacter salinus M19-40, an Abundant Gammaproteobacterium in Aquatic Hypersaline Environments.</title>
        <authorList>
            <person name="Leon M.J."/>
            <person name="Ghai R."/>
            <person name="Fernandez A.B."/>
            <person name="Sanchez-Porro C."/>
            <person name="Rodriguez-Valera F."/>
            <person name="Ventosa A."/>
        </authorList>
    </citation>
    <scope>NUCLEOTIDE SEQUENCE [LARGE SCALE GENOMIC DNA]</scope>
    <source>
        <strain evidence="5">M19-40</strain>
    </source>
</reference>
<dbReference type="PROSITE" id="PS50112">
    <property type="entry name" value="PAS"/>
    <property type="match status" value="1"/>
</dbReference>
<evidence type="ECO:0000313" key="5">
    <source>
        <dbReference type="EMBL" id="AGM41757.1"/>
    </source>
</evidence>
<dbReference type="PANTHER" id="PTHR47429">
    <property type="entry name" value="PROTEIN TWIN LOV 1"/>
    <property type="match status" value="1"/>
</dbReference>
<dbReference type="Pfam" id="PF13426">
    <property type="entry name" value="PAS_9"/>
    <property type="match status" value="1"/>
</dbReference>
<dbReference type="EMBL" id="CP005963">
    <property type="protein sequence ID" value="AGM41757.1"/>
    <property type="molecule type" value="Genomic_DNA"/>
</dbReference>
<keyword evidence="1" id="KW-0285">Flavoprotein</keyword>
<dbReference type="SUPFAM" id="SSF55785">
    <property type="entry name" value="PYP-like sensor domain (PAS domain)"/>
    <property type="match status" value="1"/>
</dbReference>
<dbReference type="OrthoDB" id="7991996at2"/>
<proteinExistence type="predicted"/>
<dbReference type="Gene3D" id="3.30.450.20">
    <property type="entry name" value="PAS domain"/>
    <property type="match status" value="1"/>
</dbReference>
<dbReference type="InterPro" id="IPR001610">
    <property type="entry name" value="PAC"/>
</dbReference>